<feature type="region of interest" description="Disordered" evidence="2">
    <location>
        <begin position="411"/>
        <end position="434"/>
    </location>
</feature>
<keyword evidence="1" id="KW-0175">Coiled coil</keyword>
<dbReference type="Proteomes" id="UP000245884">
    <property type="component" value="Unassembled WGS sequence"/>
</dbReference>
<feature type="region of interest" description="Disordered" evidence="2">
    <location>
        <begin position="552"/>
        <end position="571"/>
    </location>
</feature>
<keyword evidence="4" id="KW-1185">Reference proteome</keyword>
<protein>
    <submittedName>
        <fullName evidence="3">Uncharacterized protein</fullName>
    </submittedName>
</protein>
<feature type="coiled-coil region" evidence="1">
    <location>
        <begin position="20"/>
        <end position="75"/>
    </location>
</feature>
<evidence type="ECO:0000313" key="3">
    <source>
        <dbReference type="EMBL" id="PWN27843.1"/>
    </source>
</evidence>
<gene>
    <name evidence="3" type="ORF">BDZ90DRAFT_227092</name>
</gene>
<dbReference type="GeneID" id="37026561"/>
<dbReference type="EMBL" id="KZ819667">
    <property type="protein sequence ID" value="PWN27843.1"/>
    <property type="molecule type" value="Genomic_DNA"/>
</dbReference>
<proteinExistence type="predicted"/>
<evidence type="ECO:0000256" key="1">
    <source>
        <dbReference type="SAM" id="Coils"/>
    </source>
</evidence>
<feature type="compositionally biased region" description="Low complexity" evidence="2">
    <location>
        <begin position="552"/>
        <end position="567"/>
    </location>
</feature>
<name>A0A316UVA2_9BASI</name>
<dbReference type="RefSeq" id="XP_025362455.1">
    <property type="nucleotide sequence ID" value="XM_025504738.1"/>
</dbReference>
<accession>A0A316UVA2</accession>
<sequence length="754" mass="82750">MFAEEQQAKELEAVSYFNRIREDFERHKDLKSSINRLERQIIDLANHLTVCQQRLEDVELEKMQLRSVKRRFREAMLISAPRWSRPSIASSRTTARTAQDYATHPISGGALSQQASPLITATPSSDIPRSRLKDELKEGEIEDRYDDLIEQFLAMAEGDDPAPVLAEATRADAHPSLRAYVLSLGLLPSLPHLRIDGYPFPADLQDLLPVLRSRLRRQGQNHLQESVLIGTYDEIELRGIVGAITHGTGAQLNVPASELLRPGELEAWTTALEDIWERVAEGPPAYIIGDGAFMTRLDKNARDRWLEACQRNPDDPAPPSRQQLSDLLEAKLHEQGNKCALCGAELTRLGRRRNYSDVQLRERAAGSALASDSATGRRRRVSGELEEAGDGLDEDAVILTGAMEVMEDGEEDEDAGGHVRGHAKANQAPPRPTYPADSLVGTVLNSVYWYQTHPWAPEPHNASADQIVSGWLYLRETCRCSATHATSSSTRAQWTRLASFCVTSPALAKPLVPLSLLSSVLPLTAILVAPSTPACTSSSPLRLPFWTMSASETASSPPSGGTSSSTEQRSGDWNFLTVGDVEGFCLERRAGKDAFLSADGMVLPMTLASVDRLHDGHGYVPGNIRLILRCHNALRRHSNHDECWISYRLAMLLAVVLSQGEQAAARGTALPKADWLDVKDPDALLDDEGDDDWSAEEDSDYDAYTMAENTCPRTFACFSAATTTTTSASSMGPVKHVVLDCTPSIASRCLPTIQ</sequence>
<reference evidence="3 4" key="1">
    <citation type="journal article" date="2018" name="Mol. Biol. Evol.">
        <title>Broad Genomic Sampling Reveals a Smut Pathogenic Ancestry of the Fungal Clade Ustilaginomycotina.</title>
        <authorList>
            <person name="Kijpornyongpan T."/>
            <person name="Mondo S.J."/>
            <person name="Barry K."/>
            <person name="Sandor L."/>
            <person name="Lee J."/>
            <person name="Lipzen A."/>
            <person name="Pangilinan J."/>
            <person name="LaButti K."/>
            <person name="Hainaut M."/>
            <person name="Henrissat B."/>
            <person name="Grigoriev I.V."/>
            <person name="Spatafora J.W."/>
            <person name="Aime M.C."/>
        </authorList>
    </citation>
    <scope>NUCLEOTIDE SEQUENCE [LARGE SCALE GENOMIC DNA]</scope>
    <source>
        <strain evidence="3 4">MCA 5214</strain>
    </source>
</reference>
<evidence type="ECO:0000256" key="2">
    <source>
        <dbReference type="SAM" id="MobiDB-lite"/>
    </source>
</evidence>
<evidence type="ECO:0000313" key="4">
    <source>
        <dbReference type="Proteomes" id="UP000245884"/>
    </source>
</evidence>
<organism evidence="3 4">
    <name type="scientific">Jaminaea rosea</name>
    <dbReference type="NCBI Taxonomy" id="1569628"/>
    <lineage>
        <taxon>Eukaryota</taxon>
        <taxon>Fungi</taxon>
        <taxon>Dikarya</taxon>
        <taxon>Basidiomycota</taxon>
        <taxon>Ustilaginomycotina</taxon>
        <taxon>Exobasidiomycetes</taxon>
        <taxon>Microstromatales</taxon>
        <taxon>Microstromatales incertae sedis</taxon>
        <taxon>Jaminaea</taxon>
    </lineage>
</organism>
<feature type="region of interest" description="Disordered" evidence="2">
    <location>
        <begin position="363"/>
        <end position="388"/>
    </location>
</feature>
<dbReference type="AlphaFoldDB" id="A0A316UVA2"/>